<organism evidence="1">
    <name type="scientific">freshwater metagenome</name>
    <dbReference type="NCBI Taxonomy" id="449393"/>
    <lineage>
        <taxon>unclassified sequences</taxon>
        <taxon>metagenomes</taxon>
        <taxon>ecological metagenomes</taxon>
    </lineage>
</organism>
<gene>
    <name evidence="1" type="ORF">UFOPK3564_00129</name>
</gene>
<dbReference type="AlphaFoldDB" id="A0A6J7FD91"/>
<evidence type="ECO:0000313" key="1">
    <source>
        <dbReference type="EMBL" id="CAB4893001.1"/>
    </source>
</evidence>
<proteinExistence type="predicted"/>
<name>A0A6J7FD91_9ZZZZ</name>
<reference evidence="1" key="1">
    <citation type="submission" date="2020-05" db="EMBL/GenBank/DDBJ databases">
        <authorList>
            <person name="Chiriac C."/>
            <person name="Salcher M."/>
            <person name="Ghai R."/>
            <person name="Kavagutti S V."/>
        </authorList>
    </citation>
    <scope>NUCLEOTIDE SEQUENCE</scope>
</reference>
<protein>
    <submittedName>
        <fullName evidence="1">Unannotated protein</fullName>
    </submittedName>
</protein>
<sequence length="105" mass="11446">MSTSDPERFDALLLALADAWRASAASGHGEPVVFWRGDHGAHRAWPAEVEVMTRVEAEELVRRDLARAAHPASEVMMVSPTRRALDATLMLDEGGTTAPRTPANR</sequence>
<dbReference type="EMBL" id="CAFBMK010000004">
    <property type="protein sequence ID" value="CAB4893001.1"/>
    <property type="molecule type" value="Genomic_DNA"/>
</dbReference>
<accession>A0A6J7FD91</accession>